<feature type="compositionally biased region" description="Basic and acidic residues" evidence="1">
    <location>
        <begin position="590"/>
        <end position="601"/>
    </location>
</feature>
<organism evidence="2 3">
    <name type="scientific">Handelsmanbacteria sp. (strain RIFCSPLOWO2_12_FULL_64_10)</name>
    <dbReference type="NCBI Taxonomy" id="1817868"/>
    <lineage>
        <taxon>Bacteria</taxon>
        <taxon>Candidatus Handelsmaniibacteriota</taxon>
    </lineage>
</organism>
<evidence type="ECO:0000256" key="1">
    <source>
        <dbReference type="SAM" id="MobiDB-lite"/>
    </source>
</evidence>
<protein>
    <recommendedName>
        <fullName evidence="4">DUF1800 domain-containing protein</fullName>
    </recommendedName>
</protein>
<reference evidence="2 3" key="1">
    <citation type="journal article" date="2016" name="Nat. Commun.">
        <title>Thousands of microbial genomes shed light on interconnected biogeochemical processes in an aquifer system.</title>
        <authorList>
            <person name="Anantharaman K."/>
            <person name="Brown C.T."/>
            <person name="Hug L.A."/>
            <person name="Sharon I."/>
            <person name="Castelle C.J."/>
            <person name="Probst A.J."/>
            <person name="Thomas B.C."/>
            <person name="Singh A."/>
            <person name="Wilkins M.J."/>
            <person name="Karaoz U."/>
            <person name="Brodie E.L."/>
            <person name="Williams K.H."/>
            <person name="Hubbard S.S."/>
            <person name="Banfield J.F."/>
        </authorList>
    </citation>
    <scope>NUCLEOTIDE SEQUENCE [LARGE SCALE GENOMIC DNA]</scope>
    <source>
        <strain evidence="3">RIFCSPLOWO2_12_FULL_64_10</strain>
    </source>
</reference>
<gene>
    <name evidence="2" type="ORF">A3F84_19845</name>
</gene>
<proteinExistence type="predicted"/>
<dbReference type="AlphaFoldDB" id="A0A1F6CSE8"/>
<comment type="caution">
    <text evidence="2">The sequence shown here is derived from an EMBL/GenBank/DDBJ whole genome shotgun (WGS) entry which is preliminary data.</text>
</comment>
<evidence type="ECO:0000313" key="3">
    <source>
        <dbReference type="Proteomes" id="UP000178606"/>
    </source>
</evidence>
<feature type="region of interest" description="Disordered" evidence="1">
    <location>
        <begin position="241"/>
        <end position="270"/>
    </location>
</feature>
<name>A0A1F6CSE8_HANXR</name>
<evidence type="ECO:0008006" key="4">
    <source>
        <dbReference type="Google" id="ProtNLM"/>
    </source>
</evidence>
<accession>A0A1F6CSE8</accession>
<dbReference type="InterPro" id="IPR014917">
    <property type="entry name" value="DUF1800"/>
</dbReference>
<dbReference type="Proteomes" id="UP000178606">
    <property type="component" value="Unassembled WGS sequence"/>
</dbReference>
<dbReference type="Pfam" id="PF08811">
    <property type="entry name" value="DUF1800"/>
    <property type="match status" value="1"/>
</dbReference>
<dbReference type="EMBL" id="MFKF01000157">
    <property type="protein sequence ID" value="OGG52106.1"/>
    <property type="molecule type" value="Genomic_DNA"/>
</dbReference>
<sequence length="666" mass="73675">MRRGIPCSFGFAAVPAIAALAAVGWVAIPAVAEVRPPLTEEQKIIHLLGRIGYGPRPGDVERVRRMGVDRYIERQLHPERIDDSATEARLTGLPSLRMGVAEVYERYPQPNQVAQRLGLRRRGAGADSAGEDEREVRRQVRAYYEEHGLLAPQRLLQELQAQRLIRAAHSERQLQEVMTDFWFNHFNVFWGKGADRWLTTDFEMNAVRPHALGRFRDLLLATARGPAMLFYLDNHLSASPDAKRPRRRVGAGMDAGQRRTQANSQRNRRPGINENYARELMELHTLGVDGGYTQKDVQEVARCFTGWTIENPYRGDRPAMEGEGRRGGKARKVGAFTFREWMHDEGEKTVLGRRIPAGGGIRDGERVIEILDPGAARFIATKLVRRFVSDDPPKSLVDRVAAVYEKTDGDIRKMLKAILTSPEFYAPEAYRAKVKSPFELAVSAVRALGGETDGSPRLAQFIARMGQPLYQCQPPTGYPDRAGQWVNVGTLLERLNFGLALCANRLPGTTVDLRPAGADSAQGLMDRAVAALIGGGISPQAREVLEQQMKAGGRDALDDGSAVAMSQGHAGEEGEQFGTQELRKRPQGHAGEEGDLNRRPVAEDLAMEGGDGMMNSDEERMQDRAARRGWMRGWGGARQAAASPPTDPEAARVFGLALGLPEFQRR</sequence>
<feature type="region of interest" description="Disordered" evidence="1">
    <location>
        <begin position="565"/>
        <end position="601"/>
    </location>
</feature>
<evidence type="ECO:0000313" key="2">
    <source>
        <dbReference type="EMBL" id="OGG52106.1"/>
    </source>
</evidence>